<reference evidence="3" key="1">
    <citation type="submission" date="2025-08" db="UniProtKB">
        <authorList>
            <consortium name="RefSeq"/>
        </authorList>
    </citation>
    <scope>IDENTIFICATION</scope>
    <source>
        <strain evidence="3">USDA-PBARC FA_bdor</strain>
        <tissue evidence="3">Whole organism</tissue>
    </source>
</reference>
<feature type="region of interest" description="Disordered" evidence="1">
    <location>
        <begin position="86"/>
        <end position="112"/>
    </location>
</feature>
<sequence length="426" mass="46568">MVRDIEWKTMCDNCFCAMGGIRCVPLACAPPLRGCTPIVREGQCCPSTYNCSGSIAVKSSQSYASYAFISKDYAKFRKETNFLSPGESGYSTVEGRSHRQDDDLPKIEEPLENESTISGIEVASSTVTYETETMDNEIPTESMDYPKSTTSAESITQSWTSTDGDEAIEASSTIEISTTSSSNTTIIDYQLTTNIGTSTVIDYTLLNEGVADTTVRSDGMSSLGHSIPIVNEKNGTFQLKTKAREKMDNFERNSTSEYPEIIFETTFGTIKEKVEANDESMGGVKGAVMMPEDILVMNVTLKTNVSVEIVQSIGNNSVRPLSTVIQRIVNITDRKKEQDYEEYDYNEPTLPPSLPNVRIIPFVAADALVKDKESTSPVTAYPLGLVGVPPELRPTDVSAVGSPSNFYNIVTQANRFSPPVETEGLC</sequence>
<feature type="compositionally biased region" description="Basic and acidic residues" evidence="1">
    <location>
        <begin position="95"/>
        <end position="109"/>
    </location>
</feature>
<dbReference type="AlphaFoldDB" id="A0A9R1TUQ3"/>
<evidence type="ECO:0000313" key="2">
    <source>
        <dbReference type="Proteomes" id="UP000694866"/>
    </source>
</evidence>
<evidence type="ECO:0000313" key="3">
    <source>
        <dbReference type="RefSeq" id="XP_011297263.1"/>
    </source>
</evidence>
<gene>
    <name evidence="3" type="primary">LOC105263011</name>
</gene>
<dbReference type="OrthoDB" id="364779at2759"/>
<evidence type="ECO:0008006" key="4">
    <source>
        <dbReference type="Google" id="ProtNLM"/>
    </source>
</evidence>
<proteinExistence type="predicted"/>
<dbReference type="GeneID" id="105263011"/>
<keyword evidence="2" id="KW-1185">Reference proteome</keyword>
<accession>A0A9R1TUQ3</accession>
<organism evidence="2 3">
    <name type="scientific">Fopius arisanus</name>
    <dbReference type="NCBI Taxonomy" id="64838"/>
    <lineage>
        <taxon>Eukaryota</taxon>
        <taxon>Metazoa</taxon>
        <taxon>Ecdysozoa</taxon>
        <taxon>Arthropoda</taxon>
        <taxon>Hexapoda</taxon>
        <taxon>Insecta</taxon>
        <taxon>Pterygota</taxon>
        <taxon>Neoptera</taxon>
        <taxon>Endopterygota</taxon>
        <taxon>Hymenoptera</taxon>
        <taxon>Apocrita</taxon>
        <taxon>Ichneumonoidea</taxon>
        <taxon>Braconidae</taxon>
        <taxon>Opiinae</taxon>
        <taxon>Fopius</taxon>
    </lineage>
</organism>
<protein>
    <recommendedName>
        <fullName evidence="4">VWFC domain-containing protein</fullName>
    </recommendedName>
</protein>
<dbReference type="RefSeq" id="XP_011297263.1">
    <property type="nucleotide sequence ID" value="XM_011298961.1"/>
</dbReference>
<dbReference type="KEGG" id="fas:105263011"/>
<dbReference type="Proteomes" id="UP000694866">
    <property type="component" value="Unplaced"/>
</dbReference>
<name>A0A9R1TUQ3_9HYME</name>
<evidence type="ECO:0000256" key="1">
    <source>
        <dbReference type="SAM" id="MobiDB-lite"/>
    </source>
</evidence>